<comment type="subunit">
    <text evidence="6">Homodimer.</text>
</comment>
<dbReference type="EC" id="2.2.1.9" evidence="6"/>
<dbReference type="CDD" id="cd02009">
    <property type="entry name" value="TPP_SHCHC_synthase"/>
    <property type="match status" value="1"/>
</dbReference>
<sequence length="596" mass="63247">MTAPNRATLWGRTLVDELAKGGVTAAVVSPGSRSTPLTVALAEHDGIETFSVLDERSAAFFALGRGRRTSEPTALVCTSGTAAANYHPAVVEASQSRVPLLVLTADRPAELTDSGANQTVDQQKLYGDAVRWYKTLPEPAPEPRRLRSLRVAADRAVAKTTGSNPGPVHLNVPVAKPLEPTEEPGDVPDSLAEEAPLAVEGRDGPFVRTTAGRLEPDSAAMDEVADALESAERGLVVAGPLNPGVSDPGAVGALLDATGVPLLADPLSGLRYGSLATDRPVFGGYDSYLDAPDWPDPDVVLRVGASPTSKVLRQFLRDADARQVVVDPAGDWPEAEFTATDYVQADPGAVARALAERVDSPRAAEDGPETTWRRRFERAEASYWDLVDEATESAAAGTPFEGAVLSAVVSDAPDPATVFVSNSMPVRDCDRFGRPREADLTVLGNRGASGIDGITSTALGAGSATDDPLVLVTGDLAYYHDANGLLSVARCGVDATIVLINNDGGGIFHILPIEAFDPPFTEQFVTPHGLDFEHSADLYDLSFRRATDLDDFAAAYRESLDSEGTQVIEVRTDGEASHRRRERLHERVCDRVAADR</sequence>
<dbReference type="InterPro" id="IPR029035">
    <property type="entry name" value="DHS-like_NAD/FAD-binding_dom"/>
</dbReference>
<dbReference type="InterPro" id="IPR011766">
    <property type="entry name" value="TPP_enzyme_TPP-bd"/>
</dbReference>
<dbReference type="GO" id="GO:0030976">
    <property type="term" value="F:thiamine pyrophosphate binding"/>
    <property type="evidence" value="ECO:0007669"/>
    <property type="project" value="UniProtKB-UniRule"/>
</dbReference>
<evidence type="ECO:0000313" key="10">
    <source>
        <dbReference type="Proteomes" id="UP000595001"/>
    </source>
</evidence>
<dbReference type="GO" id="GO:0044272">
    <property type="term" value="P:sulfur compound biosynthetic process"/>
    <property type="evidence" value="ECO:0007669"/>
    <property type="project" value="UniProtKB-ARBA"/>
</dbReference>
<dbReference type="SUPFAM" id="SSF52467">
    <property type="entry name" value="DHS-like NAD/FAD-binding domain"/>
    <property type="match status" value="1"/>
</dbReference>
<dbReference type="InterPro" id="IPR004433">
    <property type="entry name" value="MenaQ_synth_MenD"/>
</dbReference>
<dbReference type="OrthoDB" id="212847at2157"/>
<dbReference type="UniPathway" id="UPA01057">
    <property type="reaction ID" value="UER00164"/>
</dbReference>
<dbReference type="InterPro" id="IPR012001">
    <property type="entry name" value="Thiamin_PyroP_enz_TPP-bd_dom"/>
</dbReference>
<feature type="domain" description="Thiamine pyrophosphate enzyme TPP-binding" evidence="7">
    <location>
        <begin position="456"/>
        <end position="570"/>
    </location>
</feature>
<dbReference type="CDD" id="cd07037">
    <property type="entry name" value="TPP_PYR_MenD"/>
    <property type="match status" value="1"/>
</dbReference>
<evidence type="ECO:0000256" key="2">
    <source>
        <dbReference type="ARBA" id="ARBA00022723"/>
    </source>
</evidence>
<keyword evidence="3 6" id="KW-0460">Magnesium</keyword>
<dbReference type="GO" id="GO:0030145">
    <property type="term" value="F:manganese ion binding"/>
    <property type="evidence" value="ECO:0007669"/>
    <property type="project" value="UniProtKB-UniRule"/>
</dbReference>
<evidence type="ECO:0000256" key="3">
    <source>
        <dbReference type="ARBA" id="ARBA00022842"/>
    </source>
</evidence>
<keyword evidence="1 6" id="KW-0808">Transferase</keyword>
<keyword evidence="10" id="KW-1185">Reference proteome</keyword>
<proteinExistence type="inferred from homology"/>
<dbReference type="EMBL" id="CP065856">
    <property type="protein sequence ID" value="QPV62940.1"/>
    <property type="molecule type" value="Genomic_DNA"/>
</dbReference>
<comment type="similarity">
    <text evidence="6">Belongs to the TPP enzyme family. MenD subfamily.</text>
</comment>
<dbReference type="RefSeq" id="WP_198061737.1">
    <property type="nucleotide sequence ID" value="NZ_CP065856.1"/>
</dbReference>
<evidence type="ECO:0000256" key="1">
    <source>
        <dbReference type="ARBA" id="ARBA00022679"/>
    </source>
</evidence>
<dbReference type="GO" id="GO:0070204">
    <property type="term" value="F:2-succinyl-5-enolpyruvyl-6-hydroxy-3-cyclohexene-1-carboxylic-acid synthase activity"/>
    <property type="evidence" value="ECO:0007669"/>
    <property type="project" value="UniProtKB-UniRule"/>
</dbReference>
<reference evidence="9 10" key="1">
    <citation type="submission" date="2020-12" db="EMBL/GenBank/DDBJ databases">
        <title>Halosimplex halophilum sp. nov. and Halosimplex salinum sp. nov., two new members of the genus Halosimplex.</title>
        <authorList>
            <person name="Cui H.L."/>
        </authorList>
    </citation>
    <scope>NUCLEOTIDE SEQUENCE [LARGE SCALE GENOMIC DNA]</scope>
    <source>
        <strain evidence="9 10">YGH94</strain>
    </source>
</reference>
<feature type="domain" description="Thiamine pyrophosphate enzyme N-terminal TPP-binding" evidence="8">
    <location>
        <begin position="12"/>
        <end position="124"/>
    </location>
</feature>
<dbReference type="GO" id="GO:0009234">
    <property type="term" value="P:menaquinone biosynthetic process"/>
    <property type="evidence" value="ECO:0007669"/>
    <property type="project" value="UniProtKB-UniRule"/>
</dbReference>
<dbReference type="SUPFAM" id="SSF52518">
    <property type="entry name" value="Thiamin diphosphate-binding fold (THDP-binding)"/>
    <property type="match status" value="2"/>
</dbReference>
<dbReference type="GeneID" id="60590800"/>
<keyword evidence="5 6" id="KW-0464">Manganese</keyword>
<dbReference type="AlphaFoldDB" id="A0A7T3KVL2"/>
<dbReference type="KEGG" id="hlt:I7X12_19865"/>
<evidence type="ECO:0000259" key="7">
    <source>
        <dbReference type="Pfam" id="PF02775"/>
    </source>
</evidence>
<comment type="cofactor">
    <cofactor evidence="6">
        <name>thiamine diphosphate</name>
        <dbReference type="ChEBI" id="CHEBI:58937"/>
    </cofactor>
    <text evidence="6">Binds 1 thiamine pyrophosphate per subunit.</text>
</comment>
<dbReference type="GO" id="GO:0000287">
    <property type="term" value="F:magnesium ion binding"/>
    <property type="evidence" value="ECO:0007669"/>
    <property type="project" value="UniProtKB-UniRule"/>
</dbReference>
<evidence type="ECO:0000256" key="5">
    <source>
        <dbReference type="ARBA" id="ARBA00023211"/>
    </source>
</evidence>
<organism evidence="9 10">
    <name type="scientific">Halosimplex litoreum</name>
    <dbReference type="NCBI Taxonomy" id="1198301"/>
    <lineage>
        <taxon>Archaea</taxon>
        <taxon>Methanobacteriati</taxon>
        <taxon>Methanobacteriota</taxon>
        <taxon>Stenosarchaea group</taxon>
        <taxon>Halobacteria</taxon>
        <taxon>Halobacteriales</taxon>
        <taxon>Haloarculaceae</taxon>
        <taxon>Halosimplex</taxon>
    </lineage>
</organism>
<dbReference type="Pfam" id="PF02775">
    <property type="entry name" value="TPP_enzyme_C"/>
    <property type="match status" value="1"/>
</dbReference>
<keyword evidence="6" id="KW-0474">Menaquinone biosynthesis</keyword>
<dbReference type="PANTHER" id="PTHR42916">
    <property type="entry name" value="2-SUCCINYL-5-ENOLPYRUVYL-6-HYDROXY-3-CYCLOHEXENE-1-CARBOXYLATE SYNTHASE"/>
    <property type="match status" value="1"/>
</dbReference>
<comment type="pathway">
    <text evidence="6">Quinol/quinone metabolism; 1,4-dihydroxy-2-naphthoate biosynthesis; 1,4-dihydroxy-2-naphthoate from chorismate: step 2/7.</text>
</comment>
<evidence type="ECO:0000313" key="9">
    <source>
        <dbReference type="EMBL" id="QPV62940.1"/>
    </source>
</evidence>
<accession>A0A7T3KVL2</accession>
<dbReference type="Proteomes" id="UP000595001">
    <property type="component" value="Chromosome"/>
</dbReference>
<evidence type="ECO:0000256" key="4">
    <source>
        <dbReference type="ARBA" id="ARBA00023052"/>
    </source>
</evidence>
<dbReference type="Pfam" id="PF02776">
    <property type="entry name" value="TPP_enzyme_N"/>
    <property type="match status" value="1"/>
</dbReference>
<dbReference type="InterPro" id="IPR029061">
    <property type="entry name" value="THDP-binding"/>
</dbReference>
<gene>
    <name evidence="6 9" type="primary">menD</name>
    <name evidence="9" type="ORF">I7X12_19865</name>
</gene>
<comment type="cofactor">
    <cofactor evidence="6">
        <name>Mg(2+)</name>
        <dbReference type="ChEBI" id="CHEBI:18420"/>
    </cofactor>
    <cofactor evidence="6">
        <name>Mn(2+)</name>
        <dbReference type="ChEBI" id="CHEBI:29035"/>
    </cofactor>
</comment>
<dbReference type="Gene3D" id="3.40.50.1220">
    <property type="entry name" value="TPP-binding domain"/>
    <property type="match status" value="1"/>
</dbReference>
<dbReference type="PIRSF" id="PIRSF004983">
    <property type="entry name" value="MenD"/>
    <property type="match status" value="1"/>
</dbReference>
<comment type="catalytic activity">
    <reaction evidence="6">
        <text>isochorismate + 2-oxoglutarate + H(+) = 5-enolpyruvoyl-6-hydroxy-2-succinyl-cyclohex-3-ene-1-carboxylate + CO2</text>
        <dbReference type="Rhea" id="RHEA:25593"/>
        <dbReference type="ChEBI" id="CHEBI:15378"/>
        <dbReference type="ChEBI" id="CHEBI:16526"/>
        <dbReference type="ChEBI" id="CHEBI:16810"/>
        <dbReference type="ChEBI" id="CHEBI:29780"/>
        <dbReference type="ChEBI" id="CHEBI:58818"/>
        <dbReference type="EC" id="2.2.1.9"/>
    </reaction>
</comment>
<keyword evidence="2 6" id="KW-0479">Metal-binding</keyword>
<keyword evidence="4 6" id="KW-0786">Thiamine pyrophosphate</keyword>
<evidence type="ECO:0000256" key="6">
    <source>
        <dbReference type="HAMAP-Rule" id="MF_01659"/>
    </source>
</evidence>
<dbReference type="PANTHER" id="PTHR42916:SF1">
    <property type="entry name" value="PROTEIN PHYLLO, CHLOROPLASTIC"/>
    <property type="match status" value="1"/>
</dbReference>
<protein>
    <recommendedName>
        <fullName evidence="6">2-succinyl-5-enolpyruvyl-6-hydroxy-3-cyclohexene-1-carboxylate synthase</fullName>
        <shortName evidence="6">SEPHCHC synthase</shortName>
        <ecNumber evidence="6">2.2.1.9</ecNumber>
    </recommendedName>
    <alternativeName>
        <fullName evidence="6">Menaquinone biosynthesis protein MenD</fullName>
    </alternativeName>
</protein>
<comment type="function">
    <text evidence="6">Catalyzes the thiamine diphosphate-dependent decarboxylation of 2-oxoglutarate and the subsequent addition of the resulting succinic semialdehyde-thiamine pyrophosphate anion to isochorismate to yield 2-succinyl-5-enolpyruvyl-6-hydroxy-3-cyclohexene-1-carboxylate (SEPHCHC).</text>
</comment>
<comment type="pathway">
    <text evidence="6">Quinol/quinone metabolism; menaquinone biosynthesis.</text>
</comment>
<dbReference type="HAMAP" id="MF_01659">
    <property type="entry name" value="MenD"/>
    <property type="match status" value="1"/>
</dbReference>
<dbReference type="GO" id="GO:0006082">
    <property type="term" value="P:organic acid metabolic process"/>
    <property type="evidence" value="ECO:0007669"/>
    <property type="project" value="UniProtKB-ARBA"/>
</dbReference>
<dbReference type="Gene3D" id="3.40.50.970">
    <property type="match status" value="2"/>
</dbReference>
<evidence type="ECO:0000259" key="8">
    <source>
        <dbReference type="Pfam" id="PF02776"/>
    </source>
</evidence>
<name>A0A7T3KVL2_9EURY</name>
<dbReference type="NCBIfam" id="TIGR00173">
    <property type="entry name" value="menD"/>
    <property type="match status" value="1"/>
</dbReference>
<dbReference type="UniPathway" id="UPA00079"/>